<evidence type="ECO:0000256" key="2">
    <source>
        <dbReference type="ARBA" id="ARBA00022729"/>
    </source>
</evidence>
<dbReference type="Pfam" id="PF01607">
    <property type="entry name" value="CBM_14"/>
    <property type="match status" value="2"/>
</dbReference>
<dbReference type="SUPFAM" id="SSF57625">
    <property type="entry name" value="Invertebrate chitin-binding proteins"/>
    <property type="match status" value="2"/>
</dbReference>
<dbReference type="GO" id="GO:0005576">
    <property type="term" value="C:extracellular region"/>
    <property type="evidence" value="ECO:0007669"/>
    <property type="project" value="InterPro"/>
</dbReference>
<evidence type="ECO:0000256" key="5">
    <source>
        <dbReference type="ARBA" id="ARBA00023180"/>
    </source>
</evidence>
<evidence type="ECO:0000256" key="3">
    <source>
        <dbReference type="ARBA" id="ARBA00022737"/>
    </source>
</evidence>
<evidence type="ECO:0000259" key="7">
    <source>
        <dbReference type="PROSITE" id="PS50940"/>
    </source>
</evidence>
<evidence type="ECO:0000256" key="6">
    <source>
        <dbReference type="SAM" id="SignalP"/>
    </source>
</evidence>
<keyword evidence="9" id="KW-1185">Reference proteome</keyword>
<name>A0A9N9S5N9_9DIPT</name>
<keyword evidence="5" id="KW-0325">Glycoprotein</keyword>
<dbReference type="PANTHER" id="PTHR23301">
    <property type="entry name" value="CHITIN BINDING PERITROPHIN-A"/>
    <property type="match status" value="1"/>
</dbReference>
<evidence type="ECO:0000313" key="9">
    <source>
        <dbReference type="Proteomes" id="UP001153620"/>
    </source>
</evidence>
<dbReference type="OrthoDB" id="6020543at2759"/>
<dbReference type="AlphaFoldDB" id="A0A9N9S5N9"/>
<feature type="chain" id="PRO_5040449478" description="Chitin-binding type-2 domain-containing protein" evidence="6">
    <location>
        <begin position="16"/>
        <end position="157"/>
    </location>
</feature>
<keyword evidence="1" id="KW-0147">Chitin-binding</keyword>
<dbReference type="GO" id="GO:0008061">
    <property type="term" value="F:chitin binding"/>
    <property type="evidence" value="ECO:0007669"/>
    <property type="project" value="UniProtKB-KW"/>
</dbReference>
<evidence type="ECO:0000313" key="8">
    <source>
        <dbReference type="EMBL" id="CAG9809757.1"/>
    </source>
</evidence>
<protein>
    <recommendedName>
        <fullName evidence="7">Chitin-binding type-2 domain-containing protein</fullName>
    </recommendedName>
</protein>
<dbReference type="EMBL" id="OU895879">
    <property type="protein sequence ID" value="CAG9809757.1"/>
    <property type="molecule type" value="Genomic_DNA"/>
</dbReference>
<sequence length="157" mass="18059">MKFFVLLAFIGLAASQSFDARCPRGPGDNRPEVFGNPMDCTHFFRCFEGRALELRCPGGLYWSNSHQSCEQEHLSNCIQPISRPRPIEPNPNFLQCPLFDVPGEFVYFPHRTDCQQFYQCSAGRAVQLECPPGFSWNIERTFCDQQRNVHCVTPRNH</sequence>
<feature type="signal peptide" evidence="6">
    <location>
        <begin position="1"/>
        <end position="15"/>
    </location>
</feature>
<keyword evidence="2 6" id="KW-0732">Signal</keyword>
<feature type="domain" description="Chitin-binding type-2" evidence="7">
    <location>
        <begin position="93"/>
        <end position="153"/>
    </location>
</feature>
<proteinExistence type="predicted"/>
<reference evidence="8" key="1">
    <citation type="submission" date="2022-01" db="EMBL/GenBank/DDBJ databases">
        <authorList>
            <person name="King R."/>
        </authorList>
    </citation>
    <scope>NUCLEOTIDE SEQUENCE</scope>
</reference>
<keyword evidence="3" id="KW-0677">Repeat</keyword>
<dbReference type="Proteomes" id="UP001153620">
    <property type="component" value="Chromosome 3"/>
</dbReference>
<dbReference type="PROSITE" id="PS50940">
    <property type="entry name" value="CHIT_BIND_II"/>
    <property type="match status" value="2"/>
</dbReference>
<evidence type="ECO:0000256" key="4">
    <source>
        <dbReference type="ARBA" id="ARBA00023157"/>
    </source>
</evidence>
<dbReference type="InterPro" id="IPR036508">
    <property type="entry name" value="Chitin-bd_dom_sf"/>
</dbReference>
<dbReference type="SMART" id="SM00494">
    <property type="entry name" value="ChtBD2"/>
    <property type="match status" value="2"/>
</dbReference>
<accession>A0A9N9S5N9</accession>
<evidence type="ECO:0000256" key="1">
    <source>
        <dbReference type="ARBA" id="ARBA00022669"/>
    </source>
</evidence>
<reference evidence="8" key="2">
    <citation type="submission" date="2022-10" db="EMBL/GenBank/DDBJ databases">
        <authorList>
            <consortium name="ENA_rothamsted_submissions"/>
            <consortium name="culmorum"/>
            <person name="King R."/>
        </authorList>
    </citation>
    <scope>NUCLEOTIDE SEQUENCE</scope>
</reference>
<dbReference type="InterPro" id="IPR051940">
    <property type="entry name" value="Chitin_bind-dev_reg"/>
</dbReference>
<dbReference type="Gene3D" id="2.170.140.10">
    <property type="entry name" value="Chitin binding domain"/>
    <property type="match status" value="2"/>
</dbReference>
<feature type="domain" description="Chitin-binding type-2" evidence="7">
    <location>
        <begin position="19"/>
        <end position="79"/>
    </location>
</feature>
<dbReference type="PANTHER" id="PTHR23301:SF0">
    <property type="entry name" value="CHITIN-BINDING TYPE-2 DOMAIN-CONTAINING PROTEIN-RELATED"/>
    <property type="match status" value="1"/>
</dbReference>
<gene>
    <name evidence="8" type="ORF">CHIRRI_LOCUS12577</name>
</gene>
<keyword evidence="4" id="KW-1015">Disulfide bond</keyword>
<dbReference type="InterPro" id="IPR002557">
    <property type="entry name" value="Chitin-bd_dom"/>
</dbReference>
<organism evidence="8 9">
    <name type="scientific">Chironomus riparius</name>
    <dbReference type="NCBI Taxonomy" id="315576"/>
    <lineage>
        <taxon>Eukaryota</taxon>
        <taxon>Metazoa</taxon>
        <taxon>Ecdysozoa</taxon>
        <taxon>Arthropoda</taxon>
        <taxon>Hexapoda</taxon>
        <taxon>Insecta</taxon>
        <taxon>Pterygota</taxon>
        <taxon>Neoptera</taxon>
        <taxon>Endopterygota</taxon>
        <taxon>Diptera</taxon>
        <taxon>Nematocera</taxon>
        <taxon>Chironomoidea</taxon>
        <taxon>Chironomidae</taxon>
        <taxon>Chironominae</taxon>
        <taxon>Chironomus</taxon>
    </lineage>
</organism>